<dbReference type="EMBL" id="JAFBBZ010000001">
    <property type="protein sequence ID" value="MBM7508608.1"/>
    <property type="molecule type" value="Genomic_DNA"/>
</dbReference>
<evidence type="ECO:0000256" key="11">
    <source>
        <dbReference type="ARBA" id="ARBA00029811"/>
    </source>
</evidence>
<dbReference type="InterPro" id="IPR006311">
    <property type="entry name" value="TAT_signal"/>
</dbReference>
<evidence type="ECO:0000256" key="7">
    <source>
        <dbReference type="ARBA" id="ARBA00022723"/>
    </source>
</evidence>
<dbReference type="SUPFAM" id="SSF55486">
    <property type="entry name" value="Metalloproteases ('zincins'), catalytic domain"/>
    <property type="match status" value="1"/>
</dbReference>
<dbReference type="Gene3D" id="1.10.390.10">
    <property type="entry name" value="Neutral Protease Domain 2"/>
    <property type="match status" value="1"/>
</dbReference>
<evidence type="ECO:0000256" key="1">
    <source>
        <dbReference type="ARBA" id="ARBA00000098"/>
    </source>
</evidence>
<evidence type="ECO:0000259" key="14">
    <source>
        <dbReference type="Pfam" id="PF01433"/>
    </source>
</evidence>
<dbReference type="InterPro" id="IPR050344">
    <property type="entry name" value="Peptidase_M1_aminopeptidases"/>
</dbReference>
<dbReference type="RefSeq" id="WP_193668320.1">
    <property type="nucleotide sequence ID" value="NZ_JACDTV010000004.1"/>
</dbReference>
<feature type="signal peptide" evidence="13">
    <location>
        <begin position="1"/>
        <end position="33"/>
    </location>
</feature>
<dbReference type="PRINTS" id="PR00756">
    <property type="entry name" value="ALADIPTASE"/>
</dbReference>
<evidence type="ECO:0000256" key="8">
    <source>
        <dbReference type="ARBA" id="ARBA00022801"/>
    </source>
</evidence>
<organism evidence="15 16">
    <name type="scientific">Nocardioides salarius</name>
    <dbReference type="NCBI Taxonomy" id="374513"/>
    <lineage>
        <taxon>Bacteria</taxon>
        <taxon>Bacillati</taxon>
        <taxon>Actinomycetota</taxon>
        <taxon>Actinomycetes</taxon>
        <taxon>Propionibacteriales</taxon>
        <taxon>Nocardioidaceae</taxon>
        <taxon>Nocardioides</taxon>
    </lineage>
</organism>
<evidence type="ECO:0000256" key="6">
    <source>
        <dbReference type="ARBA" id="ARBA00022670"/>
    </source>
</evidence>
<evidence type="ECO:0000256" key="5">
    <source>
        <dbReference type="ARBA" id="ARBA00015611"/>
    </source>
</evidence>
<protein>
    <recommendedName>
        <fullName evidence="5">Aminopeptidase N</fullName>
        <ecNumber evidence="4">3.4.11.2</ecNumber>
    </recommendedName>
    <alternativeName>
        <fullName evidence="11">Alanine aminopeptidase</fullName>
    </alternativeName>
    <alternativeName>
        <fullName evidence="12">Lysyl aminopeptidase</fullName>
    </alternativeName>
</protein>
<dbReference type="InterPro" id="IPR027268">
    <property type="entry name" value="Peptidase_M4/M1_CTD_sf"/>
</dbReference>
<accession>A0ABS2MBP8</accession>
<name>A0ABS2MBP8_9ACTN</name>
<keyword evidence="7" id="KW-0479">Metal-binding</keyword>
<dbReference type="Pfam" id="PF01433">
    <property type="entry name" value="Peptidase_M1"/>
    <property type="match status" value="1"/>
</dbReference>
<dbReference type="InterPro" id="IPR001930">
    <property type="entry name" value="Peptidase_M1"/>
</dbReference>
<keyword evidence="9" id="KW-0862">Zinc</keyword>
<dbReference type="GO" id="GO:0004177">
    <property type="term" value="F:aminopeptidase activity"/>
    <property type="evidence" value="ECO:0007669"/>
    <property type="project" value="UniProtKB-KW"/>
</dbReference>
<evidence type="ECO:0000256" key="2">
    <source>
        <dbReference type="ARBA" id="ARBA00001947"/>
    </source>
</evidence>
<keyword evidence="8" id="KW-0378">Hydrolase</keyword>
<comment type="cofactor">
    <cofactor evidence="2">
        <name>Zn(2+)</name>
        <dbReference type="ChEBI" id="CHEBI:29105"/>
    </cofactor>
</comment>
<keyword evidence="13" id="KW-0732">Signal</keyword>
<dbReference type="PROSITE" id="PS51318">
    <property type="entry name" value="TAT"/>
    <property type="match status" value="1"/>
</dbReference>
<proteinExistence type="inferred from homology"/>
<feature type="domain" description="Peptidase M1 membrane alanine aminopeptidase" evidence="14">
    <location>
        <begin position="312"/>
        <end position="455"/>
    </location>
</feature>
<evidence type="ECO:0000256" key="13">
    <source>
        <dbReference type="SAM" id="SignalP"/>
    </source>
</evidence>
<evidence type="ECO:0000256" key="10">
    <source>
        <dbReference type="ARBA" id="ARBA00023049"/>
    </source>
</evidence>
<dbReference type="SUPFAM" id="SSF63737">
    <property type="entry name" value="Leukotriene A4 hydrolase N-terminal domain"/>
    <property type="match status" value="1"/>
</dbReference>
<evidence type="ECO:0000256" key="12">
    <source>
        <dbReference type="ARBA" id="ARBA00031533"/>
    </source>
</evidence>
<dbReference type="PANTHER" id="PTHR11533">
    <property type="entry name" value="PROTEASE M1 ZINC METALLOPROTEASE"/>
    <property type="match status" value="1"/>
</dbReference>
<reference evidence="15 16" key="1">
    <citation type="submission" date="2021-01" db="EMBL/GenBank/DDBJ databases">
        <title>Sequencing the genomes of 1000 actinobacteria strains.</title>
        <authorList>
            <person name="Klenk H.-P."/>
        </authorList>
    </citation>
    <scope>NUCLEOTIDE SEQUENCE [LARGE SCALE GENOMIC DNA]</scope>
    <source>
        <strain evidence="15 16">DSM 18239</strain>
    </source>
</reference>
<dbReference type="CDD" id="cd09603">
    <property type="entry name" value="M1_APN_like"/>
    <property type="match status" value="1"/>
</dbReference>
<comment type="catalytic activity">
    <reaction evidence="1">
        <text>Release of an N-terminal amino acid, Xaa-|-Yaa- from a peptide, amide or arylamide. Xaa is preferably Ala, but may be most amino acids including Pro (slow action). When a terminal hydrophobic residue is followed by a prolyl residue, the two may be released as an intact Xaa-Pro dipeptide.</text>
        <dbReference type="EC" id="3.4.11.2"/>
    </reaction>
</comment>
<dbReference type="InterPro" id="IPR042097">
    <property type="entry name" value="Aminopeptidase_N-like_N_sf"/>
</dbReference>
<evidence type="ECO:0000256" key="3">
    <source>
        <dbReference type="ARBA" id="ARBA00010136"/>
    </source>
</evidence>
<dbReference type="Gene3D" id="2.60.40.1730">
    <property type="entry name" value="tricorn interacting facor f3 domain"/>
    <property type="match status" value="1"/>
</dbReference>
<keyword evidence="15" id="KW-0031">Aminopeptidase</keyword>
<dbReference type="EC" id="3.4.11.2" evidence="4"/>
<keyword evidence="10" id="KW-0482">Metalloprotease</keyword>
<evidence type="ECO:0000256" key="4">
    <source>
        <dbReference type="ARBA" id="ARBA00012564"/>
    </source>
</evidence>
<evidence type="ECO:0000313" key="15">
    <source>
        <dbReference type="EMBL" id="MBM7508608.1"/>
    </source>
</evidence>
<evidence type="ECO:0000256" key="9">
    <source>
        <dbReference type="ARBA" id="ARBA00022833"/>
    </source>
</evidence>
<dbReference type="InterPro" id="IPR014782">
    <property type="entry name" value="Peptidase_M1_dom"/>
</dbReference>
<keyword evidence="6" id="KW-0645">Protease</keyword>
<feature type="chain" id="PRO_5046070776" description="Aminopeptidase N" evidence="13">
    <location>
        <begin position="34"/>
        <end position="465"/>
    </location>
</feature>
<comment type="similarity">
    <text evidence="3">Belongs to the peptidase M1 family.</text>
</comment>
<sequence>MPTSPRRRARLASSLALALGTAVALLPAAPAGARPAGDTLFTDQGNSGYQVRVYDVTMDYQPLTNRATARVLVRARAARTLDSFHLDFSGPRVTEVLVDGVAARHRRTGAHELVVTPAEPVRRGRFTVAVSWRGEPPEHTDADGSTEGWVRTSDGAVALGEPVGAMTWLPSNNTPGDKARFRYAITVPTGYEVAANGDLVGRDESATSTTWRWDARDPMATYLAMVAIGQFDVHESTTTSLDGRTIPIWSFTDPTTGSAAEARAALPEIIAFNERLFGPYPFTSAGLVVDDARVGYALETQTRAFYPPGAATTSTVVHEVAHQWVGNAVTLTDWHDIWLAEGFAVYAEWLYAAEHGGPRPGQRFDALYARPASDDLWSPAPTRFTDSADLFGEPVYLRGAMTLHALRQRVGDDDFFAILRAWVRRHDDANVRTRDLVRLSERVSGEELSGLFREWLVRDGKPRGY</sequence>
<gene>
    <name evidence="15" type="ORF">JOE61_002422</name>
</gene>
<comment type="caution">
    <text evidence="15">The sequence shown here is derived from an EMBL/GenBank/DDBJ whole genome shotgun (WGS) entry which is preliminary data.</text>
</comment>
<evidence type="ECO:0000313" key="16">
    <source>
        <dbReference type="Proteomes" id="UP000732378"/>
    </source>
</evidence>
<dbReference type="PANTHER" id="PTHR11533:SF297">
    <property type="entry name" value="AMINOPEPTIDASE N"/>
    <property type="match status" value="1"/>
</dbReference>
<keyword evidence="16" id="KW-1185">Reference proteome</keyword>
<dbReference type="Proteomes" id="UP000732378">
    <property type="component" value="Unassembled WGS sequence"/>
</dbReference>